<reference evidence="12" key="2">
    <citation type="submission" date="2025-08" db="UniProtKB">
        <authorList>
            <consortium name="Ensembl"/>
        </authorList>
    </citation>
    <scope>IDENTIFICATION</scope>
</reference>
<keyword evidence="8" id="KW-0539">Nucleus</keyword>
<evidence type="ECO:0000256" key="8">
    <source>
        <dbReference type="ARBA" id="ARBA00023242"/>
    </source>
</evidence>
<dbReference type="InterPro" id="IPR038599">
    <property type="entry name" value="LAP1C-like_C_sf"/>
</dbReference>
<dbReference type="GeneTree" id="ENSGT00390000012166"/>
<evidence type="ECO:0000256" key="7">
    <source>
        <dbReference type="ARBA" id="ARBA00023180"/>
    </source>
</evidence>
<reference evidence="12" key="3">
    <citation type="submission" date="2025-09" db="UniProtKB">
        <authorList>
            <consortium name="Ensembl"/>
        </authorList>
    </citation>
    <scope>IDENTIFICATION</scope>
</reference>
<dbReference type="GO" id="GO:0061024">
    <property type="term" value="P:membrane organization"/>
    <property type="evidence" value="ECO:0007669"/>
    <property type="project" value="TreeGrafter"/>
</dbReference>
<protein>
    <recommendedName>
        <fullName evidence="11">Torsin-1A-interacting protein 1/2 AAA+ activator domain-containing protein</fullName>
    </recommendedName>
</protein>
<dbReference type="Gene3D" id="3.40.50.12190">
    <property type="match status" value="1"/>
</dbReference>
<evidence type="ECO:0000256" key="2">
    <source>
        <dbReference type="ARBA" id="ARBA00007860"/>
    </source>
</evidence>
<feature type="compositionally biased region" description="Acidic residues" evidence="10">
    <location>
        <begin position="286"/>
        <end position="297"/>
    </location>
</feature>
<organism evidence="12 13">
    <name type="scientific">Takifugu rubripes</name>
    <name type="common">Japanese pufferfish</name>
    <name type="synonym">Fugu rubripes</name>
    <dbReference type="NCBI Taxonomy" id="31033"/>
    <lineage>
        <taxon>Eukaryota</taxon>
        <taxon>Metazoa</taxon>
        <taxon>Chordata</taxon>
        <taxon>Craniata</taxon>
        <taxon>Vertebrata</taxon>
        <taxon>Euteleostomi</taxon>
        <taxon>Actinopterygii</taxon>
        <taxon>Neopterygii</taxon>
        <taxon>Teleostei</taxon>
        <taxon>Neoteleostei</taxon>
        <taxon>Acanthomorphata</taxon>
        <taxon>Eupercaria</taxon>
        <taxon>Tetraodontiformes</taxon>
        <taxon>Tetradontoidea</taxon>
        <taxon>Tetraodontidae</taxon>
        <taxon>Takifugu</taxon>
    </lineage>
</organism>
<evidence type="ECO:0000256" key="9">
    <source>
        <dbReference type="ARBA" id="ARBA00037847"/>
    </source>
</evidence>
<keyword evidence="7" id="KW-0325">Glycoprotein</keyword>
<keyword evidence="4" id="KW-0812">Transmembrane</keyword>
<feature type="region of interest" description="Disordered" evidence="10">
    <location>
        <begin position="80"/>
        <end position="334"/>
    </location>
</feature>
<dbReference type="GO" id="GO:0001671">
    <property type="term" value="F:ATPase activator activity"/>
    <property type="evidence" value="ECO:0007669"/>
    <property type="project" value="InterPro"/>
</dbReference>
<keyword evidence="13" id="KW-1185">Reference proteome</keyword>
<keyword evidence="3" id="KW-0597">Phosphoprotein</keyword>
<feature type="compositionally biased region" description="Basic and acidic residues" evidence="10">
    <location>
        <begin position="108"/>
        <end position="121"/>
    </location>
</feature>
<keyword evidence="5" id="KW-1133">Transmembrane helix</keyword>
<dbReference type="GO" id="GO:0005635">
    <property type="term" value="C:nuclear envelope"/>
    <property type="evidence" value="ECO:0007669"/>
    <property type="project" value="UniProtKB-SubCell"/>
</dbReference>
<feature type="domain" description="Torsin-1A-interacting protein 1/2 AAA+ activator" evidence="11">
    <location>
        <begin position="366"/>
        <end position="586"/>
    </location>
</feature>
<evidence type="ECO:0000256" key="3">
    <source>
        <dbReference type="ARBA" id="ARBA00022553"/>
    </source>
</evidence>
<evidence type="ECO:0000259" key="11">
    <source>
        <dbReference type="Pfam" id="PF05609"/>
    </source>
</evidence>
<proteinExistence type="inferred from homology"/>
<dbReference type="PANTHER" id="PTHR18843">
    <property type="entry name" value="TORSIN-1A-INTERACTING PROTEIN"/>
    <property type="match status" value="1"/>
</dbReference>
<dbReference type="Pfam" id="PF05609">
    <property type="entry name" value="LAP1_C"/>
    <property type="match status" value="1"/>
</dbReference>
<feature type="compositionally biased region" description="Basic and acidic residues" evidence="10">
    <location>
        <begin position="235"/>
        <end position="248"/>
    </location>
</feature>
<sequence length="589" mass="65778">MAAPDTNQHITDFRQEEPHLANTELPLENIDCNVEERSITPNHKDDTDDGEQQLILINGGSANETKGGETSVAQHVDHLEVSGEIMPPEPLCPDVSRCQEESSSSPQSDDRSERTLEHDQQIPEEAAEEPSLSALGDREDDQVDGQRKETLNTDNVTAQEEDEFSLEDDETTKSAQKIPDKDTLRDTGPPTQDTPEPPVPGDLERPEVSGEIMPPEPLCPDVSRCQEESSSSPQSDDRSERTLEHDQQIPEEAAEEPSLSALGDREDDQVDGQRKETLNTDNVTAQEEDEFSLEDDETTKSAQKIPDKDTLRDTGPPTQDTPEPPVPGDLERPEGSGSYLKYVGVVVVVVVAILGHQLLHAETPHQKEDVQQIDIFLRRMEKLKSQFPNQRPELWTRSKIHLLKHLRTAQPTEPVSLILTAGVKAERTLSCLAHGLASTFNASVLHIDGTSKSHQDSDQVKLDIDSKLQVAFEGDQPVAIIHRFEELPPGSTLIFYRYCDHENAAYKKTFLIFTVLLSEEEEIPVQSRLSAVEEMVDDHLQKKFLTDSHPISFDRMDRDKYGGLWSRISHLILPVAAERRTEHEGCPAT</sequence>
<dbReference type="GO" id="GO:0016020">
    <property type="term" value="C:membrane"/>
    <property type="evidence" value="ECO:0007669"/>
    <property type="project" value="TreeGrafter"/>
</dbReference>
<feature type="compositionally biased region" description="Polar residues" evidence="10">
    <location>
        <begin position="1"/>
        <end position="10"/>
    </location>
</feature>
<dbReference type="InParanoid" id="A0A674NPR6"/>
<dbReference type="Ensembl" id="ENSTRUT00000089062.1">
    <property type="protein sequence ID" value="ENSTRUP00000075566.1"/>
    <property type="gene ID" value="ENSTRUG00000025174.2"/>
</dbReference>
<evidence type="ECO:0000256" key="5">
    <source>
        <dbReference type="ARBA" id="ARBA00022989"/>
    </source>
</evidence>
<reference evidence="12 13" key="1">
    <citation type="journal article" date="2011" name="Genome Biol. Evol.">
        <title>Integration of the genetic map and genome assembly of fugu facilitates insights into distinct features of genome evolution in teleosts and mammals.</title>
        <authorList>
            <person name="Kai W."/>
            <person name="Kikuchi K."/>
            <person name="Tohari S."/>
            <person name="Chew A.K."/>
            <person name="Tay A."/>
            <person name="Fujiwara A."/>
            <person name="Hosoya S."/>
            <person name="Suetake H."/>
            <person name="Naruse K."/>
            <person name="Brenner S."/>
            <person name="Suzuki Y."/>
            <person name="Venkatesh B."/>
        </authorList>
    </citation>
    <scope>NUCLEOTIDE SEQUENCE [LARGE SCALE GENOMIC DNA]</scope>
</reference>
<evidence type="ECO:0000256" key="10">
    <source>
        <dbReference type="SAM" id="MobiDB-lite"/>
    </source>
</evidence>
<feature type="compositionally biased region" description="Acidic residues" evidence="10">
    <location>
        <begin position="159"/>
        <end position="170"/>
    </location>
</feature>
<accession>A0A674NPR6</accession>
<feature type="region of interest" description="Disordered" evidence="10">
    <location>
        <begin position="1"/>
        <end position="24"/>
    </location>
</feature>
<evidence type="ECO:0000256" key="4">
    <source>
        <dbReference type="ARBA" id="ARBA00022692"/>
    </source>
</evidence>
<keyword evidence="6" id="KW-0472">Membrane</keyword>
<dbReference type="Proteomes" id="UP000005226">
    <property type="component" value="Chromosome 20"/>
</dbReference>
<dbReference type="InterPro" id="IPR008662">
    <property type="entry name" value="TOIP1/2"/>
</dbReference>
<dbReference type="PANTHER" id="PTHR18843:SF7">
    <property type="entry name" value="LAMINA-ASSOCIATED POLYPEPTIDE 1B ISOFORM 1-RELATED"/>
    <property type="match status" value="1"/>
</dbReference>
<evidence type="ECO:0000313" key="13">
    <source>
        <dbReference type="Proteomes" id="UP000005226"/>
    </source>
</evidence>
<dbReference type="InterPro" id="IPR046753">
    <property type="entry name" value="TOIP1/2_C"/>
</dbReference>
<comment type="subcellular location">
    <subcellularLocation>
        <location evidence="9">Endomembrane system</location>
        <topology evidence="9">Single-pass membrane protein</topology>
    </subcellularLocation>
    <subcellularLocation>
        <location evidence="1">Nucleus envelope</location>
    </subcellularLocation>
</comment>
<evidence type="ECO:0000313" key="12">
    <source>
        <dbReference type="Ensembl" id="ENSTRUP00000075566.1"/>
    </source>
</evidence>
<evidence type="ECO:0000256" key="6">
    <source>
        <dbReference type="ARBA" id="ARBA00023136"/>
    </source>
</evidence>
<dbReference type="AlphaFoldDB" id="A0A674NPR6"/>
<name>A0A674NPR6_TAKRU</name>
<evidence type="ECO:0000256" key="1">
    <source>
        <dbReference type="ARBA" id="ARBA00004259"/>
    </source>
</evidence>
<comment type="similarity">
    <text evidence="2">Belongs to the TOR1AIP family.</text>
</comment>